<dbReference type="Proteomes" id="UP000594263">
    <property type="component" value="Unplaced"/>
</dbReference>
<keyword evidence="3" id="KW-1003">Cell membrane</keyword>
<comment type="catalytic activity">
    <reaction evidence="18">
        <text>L-threonyl-[protein] + ATP = O-phospho-L-threonyl-[protein] + ADP + H(+)</text>
        <dbReference type="Rhea" id="RHEA:46608"/>
        <dbReference type="Rhea" id="RHEA-COMP:11060"/>
        <dbReference type="Rhea" id="RHEA-COMP:11605"/>
        <dbReference type="ChEBI" id="CHEBI:15378"/>
        <dbReference type="ChEBI" id="CHEBI:30013"/>
        <dbReference type="ChEBI" id="CHEBI:30616"/>
        <dbReference type="ChEBI" id="CHEBI:61977"/>
        <dbReference type="ChEBI" id="CHEBI:456216"/>
        <dbReference type="EC" id="2.7.11.1"/>
    </reaction>
</comment>
<dbReference type="FunFam" id="1.10.510.10:FF:000358">
    <property type="entry name" value="Putative leucine-rich repeat receptor-like serine/threonine-protein kinase"/>
    <property type="match status" value="1"/>
</dbReference>
<dbReference type="Pfam" id="PF00560">
    <property type="entry name" value="LRR_1"/>
    <property type="match status" value="8"/>
</dbReference>
<dbReference type="Gramene" id="Kaladp0010s0157.1.v1.1">
    <property type="protein sequence ID" value="Kaladp0010s0157.1.v1.1"/>
    <property type="gene ID" value="Kaladp0010s0157.v1.1"/>
</dbReference>
<evidence type="ECO:0000256" key="14">
    <source>
        <dbReference type="ARBA" id="ARBA00022989"/>
    </source>
</evidence>
<keyword evidence="4" id="KW-0723">Serine/threonine-protein kinase</keyword>
<dbReference type="GO" id="GO:0005886">
    <property type="term" value="C:plasma membrane"/>
    <property type="evidence" value="ECO:0007669"/>
    <property type="project" value="UniProtKB-SubCell"/>
</dbReference>
<evidence type="ECO:0000256" key="16">
    <source>
        <dbReference type="ARBA" id="ARBA00023170"/>
    </source>
</evidence>
<evidence type="ECO:0000259" key="21">
    <source>
        <dbReference type="PROSITE" id="PS50011"/>
    </source>
</evidence>
<dbReference type="EnsemblPlants" id="Kaladp0010s0157.1.v1.1">
    <property type="protein sequence ID" value="Kaladp0010s0157.1.v1.1"/>
    <property type="gene ID" value="Kaladp0010s0157.v1.1"/>
</dbReference>
<dbReference type="SUPFAM" id="SSF56112">
    <property type="entry name" value="Protein kinase-like (PK-like)"/>
    <property type="match status" value="1"/>
</dbReference>
<evidence type="ECO:0000256" key="2">
    <source>
        <dbReference type="ARBA" id="ARBA00012513"/>
    </source>
</evidence>
<evidence type="ECO:0000256" key="10">
    <source>
        <dbReference type="ARBA" id="ARBA00022737"/>
    </source>
</evidence>
<dbReference type="InterPro" id="IPR011009">
    <property type="entry name" value="Kinase-like_dom_sf"/>
</dbReference>
<keyword evidence="14 20" id="KW-1133">Transmembrane helix</keyword>
<dbReference type="PROSITE" id="PS50011">
    <property type="entry name" value="PROTEIN_KINASE_DOM"/>
    <property type="match status" value="1"/>
</dbReference>
<evidence type="ECO:0000313" key="22">
    <source>
        <dbReference type="EnsemblPlants" id="Kaladp0010s0157.1.v1.1"/>
    </source>
</evidence>
<dbReference type="GO" id="GO:0004674">
    <property type="term" value="F:protein serine/threonine kinase activity"/>
    <property type="evidence" value="ECO:0007669"/>
    <property type="project" value="UniProtKB-KW"/>
</dbReference>
<reference evidence="22" key="1">
    <citation type="submission" date="2021-01" db="UniProtKB">
        <authorList>
            <consortium name="EnsemblPlants"/>
        </authorList>
    </citation>
    <scope>IDENTIFICATION</scope>
</reference>
<dbReference type="SMART" id="SM00369">
    <property type="entry name" value="LRR_TYP"/>
    <property type="match status" value="6"/>
</dbReference>
<accession>A0A7N0REV1</accession>
<dbReference type="SUPFAM" id="SSF52058">
    <property type="entry name" value="L domain-like"/>
    <property type="match status" value="1"/>
</dbReference>
<evidence type="ECO:0000256" key="8">
    <source>
        <dbReference type="ARBA" id="ARBA00022692"/>
    </source>
</evidence>
<dbReference type="OMA" id="FGHMSKL"/>
<keyword evidence="8 20" id="KW-0812">Transmembrane</keyword>
<dbReference type="GO" id="GO:0005524">
    <property type="term" value="F:ATP binding"/>
    <property type="evidence" value="ECO:0007669"/>
    <property type="project" value="UniProtKB-KW"/>
</dbReference>
<dbReference type="InterPro" id="IPR000719">
    <property type="entry name" value="Prot_kinase_dom"/>
</dbReference>
<evidence type="ECO:0000313" key="23">
    <source>
        <dbReference type="Proteomes" id="UP000594263"/>
    </source>
</evidence>
<dbReference type="InterPro" id="IPR008271">
    <property type="entry name" value="Ser/Thr_kinase_AS"/>
</dbReference>
<evidence type="ECO:0000256" key="19">
    <source>
        <dbReference type="ARBA" id="ARBA00048679"/>
    </source>
</evidence>
<feature type="domain" description="Protein kinase" evidence="21">
    <location>
        <begin position="697"/>
        <end position="975"/>
    </location>
</feature>
<dbReference type="InterPro" id="IPR050647">
    <property type="entry name" value="Plant_LRR-RLKs"/>
</dbReference>
<name>A0A7N0REV1_KALFE</name>
<dbReference type="FunFam" id="3.80.10.10:FF:000400">
    <property type="entry name" value="Nuclear pore complex protein NUP107"/>
    <property type="match status" value="1"/>
</dbReference>
<dbReference type="InterPro" id="IPR032675">
    <property type="entry name" value="LRR_dom_sf"/>
</dbReference>
<evidence type="ECO:0000256" key="18">
    <source>
        <dbReference type="ARBA" id="ARBA00047899"/>
    </source>
</evidence>
<evidence type="ECO:0000256" key="9">
    <source>
        <dbReference type="ARBA" id="ARBA00022729"/>
    </source>
</evidence>
<organism evidence="22 23">
    <name type="scientific">Kalanchoe fedtschenkoi</name>
    <name type="common">Lavender scallops</name>
    <name type="synonym">South American air plant</name>
    <dbReference type="NCBI Taxonomy" id="63787"/>
    <lineage>
        <taxon>Eukaryota</taxon>
        <taxon>Viridiplantae</taxon>
        <taxon>Streptophyta</taxon>
        <taxon>Embryophyta</taxon>
        <taxon>Tracheophyta</taxon>
        <taxon>Spermatophyta</taxon>
        <taxon>Magnoliopsida</taxon>
        <taxon>eudicotyledons</taxon>
        <taxon>Gunneridae</taxon>
        <taxon>Pentapetalae</taxon>
        <taxon>Saxifragales</taxon>
        <taxon>Crassulaceae</taxon>
        <taxon>Kalanchoe</taxon>
    </lineage>
</organism>
<dbReference type="InterPro" id="IPR001611">
    <property type="entry name" value="Leu-rich_rpt"/>
</dbReference>
<dbReference type="SUPFAM" id="SSF52047">
    <property type="entry name" value="RNI-like"/>
    <property type="match status" value="1"/>
</dbReference>
<dbReference type="InterPro" id="IPR003591">
    <property type="entry name" value="Leu-rich_rpt_typical-subtyp"/>
</dbReference>
<dbReference type="Gene3D" id="3.80.10.10">
    <property type="entry name" value="Ribonuclease Inhibitor"/>
    <property type="match status" value="3"/>
</dbReference>
<dbReference type="PANTHER" id="PTHR48056">
    <property type="entry name" value="LRR RECEPTOR-LIKE SERINE/THREONINE-PROTEIN KINASE-RELATED"/>
    <property type="match status" value="1"/>
</dbReference>
<keyword evidence="16" id="KW-0675">Receptor</keyword>
<evidence type="ECO:0000256" key="12">
    <source>
        <dbReference type="ARBA" id="ARBA00022777"/>
    </source>
</evidence>
<evidence type="ECO:0000256" key="13">
    <source>
        <dbReference type="ARBA" id="ARBA00022840"/>
    </source>
</evidence>
<evidence type="ECO:0000256" key="5">
    <source>
        <dbReference type="ARBA" id="ARBA00022553"/>
    </source>
</evidence>
<evidence type="ECO:0000256" key="1">
    <source>
        <dbReference type="ARBA" id="ARBA00004162"/>
    </source>
</evidence>
<evidence type="ECO:0000256" key="15">
    <source>
        <dbReference type="ARBA" id="ARBA00023136"/>
    </source>
</evidence>
<comment type="catalytic activity">
    <reaction evidence="19">
        <text>L-seryl-[protein] + ATP = O-phospho-L-seryl-[protein] + ADP + H(+)</text>
        <dbReference type="Rhea" id="RHEA:17989"/>
        <dbReference type="Rhea" id="RHEA-COMP:9863"/>
        <dbReference type="Rhea" id="RHEA-COMP:11604"/>
        <dbReference type="ChEBI" id="CHEBI:15378"/>
        <dbReference type="ChEBI" id="CHEBI:29999"/>
        <dbReference type="ChEBI" id="CHEBI:30616"/>
        <dbReference type="ChEBI" id="CHEBI:83421"/>
        <dbReference type="ChEBI" id="CHEBI:456216"/>
        <dbReference type="EC" id="2.7.11.1"/>
    </reaction>
</comment>
<evidence type="ECO:0000256" key="7">
    <source>
        <dbReference type="ARBA" id="ARBA00022679"/>
    </source>
</evidence>
<keyword evidence="6" id="KW-0433">Leucine-rich repeat</keyword>
<sequence>MMSLHLQGIRLLQQCFGVACMILISASGSCSLASGRSFSNETDRLALLDFKNHLADGGVACGSSHQRVISLTLDSQGLRGSLPPSIGNLTFLRSINFGYNNLGGTIPKEMGFLPRLQYLNLTDNVLSGHIPVELMNCSDLRVIHIGSNNLTGSIPFEVGHLSGLRSFMFEKNSLTGSIPSSIGYLSELQLLWLPSNNLSGSIPSSIGNLSSLRLLCLLSNLGRLRLYNNRLSGTIPASLYNLSSAIEISVADNNLHGDFMPDSALNVPNLISLIVGYNEFSGNFPAALLNISTLRVFDAPSNNLTGQIPSNLGVLENLRRFNVEYNELGSGASGDLEFLTSLGNASFLSILGLQNNQFGGELPASFFNGSIQLTRLTLGSNRISGSIPDAIGKQTNLLQLGMENNDLSGVIPESIGSLVALAKLDFNGNRLTGSIPDSLGNLTRAIPFTLNQLNLLQNLLLSQNKLTGKIPENFLNHFDQLIALDLHQNLLTGSLPSDIGKLKNLGDLSLFDNKLSGEIPVQLGECTGLEFLDMSGNYLEGRIPSSLKELRALQFLDLSRGVHEVPLVESGSIPTELENLSLMWHLNLSFNNFEGQVPTGGVFGNISGFSFEENGRLCGGISLLRLPRCTGRPRKTLSTIAIILIVIACAGFSALMIACVVLRRRRKMTRRSSLASLEVNGLLRVSYKDLHDATSGFDSSKLFGMGSIGSVYKGFLFEEQKPVAVKVLNLQKHGALKTFQAECQSLGTIRHRNILKILTVCSSIDDKGNEFLALVFELMPNGSLENWLHESRSLSFEQRLEAAIDIASALDYLHNGCEAPIVHCDLKPSNVLLDQDMVAHVGDFGLARVLFVAPSDGSGDQSSSYAVKGSIGYIPPEYGMGGKVSPRGDVYSFGILLLEMITGMRPTNNLFADGFGIHEFVKRALPDRASEIAYSNFAAECEISIGVACSLENPSERMAIADVLNALLVLKTKFLDMDGHQRRICTHQAVRIALEYSYNYVS</sequence>
<evidence type="ECO:0000256" key="11">
    <source>
        <dbReference type="ARBA" id="ARBA00022741"/>
    </source>
</evidence>
<keyword evidence="17" id="KW-0325">Glycoprotein</keyword>
<dbReference type="Pfam" id="PF00069">
    <property type="entry name" value="Pkinase"/>
    <property type="match status" value="1"/>
</dbReference>
<dbReference type="SMART" id="SM00220">
    <property type="entry name" value="S_TKc"/>
    <property type="match status" value="1"/>
</dbReference>
<evidence type="ECO:0000256" key="4">
    <source>
        <dbReference type="ARBA" id="ARBA00022527"/>
    </source>
</evidence>
<dbReference type="GO" id="GO:0033612">
    <property type="term" value="F:receptor serine/threonine kinase binding"/>
    <property type="evidence" value="ECO:0007669"/>
    <property type="project" value="TreeGrafter"/>
</dbReference>
<dbReference type="PANTHER" id="PTHR48056:SF89">
    <property type="entry name" value="OS06G0585982 PROTEIN"/>
    <property type="match status" value="1"/>
</dbReference>
<dbReference type="Gene3D" id="3.30.200.20">
    <property type="entry name" value="Phosphorylase Kinase, domain 1"/>
    <property type="match status" value="1"/>
</dbReference>
<evidence type="ECO:0000256" key="6">
    <source>
        <dbReference type="ARBA" id="ARBA00022614"/>
    </source>
</evidence>
<evidence type="ECO:0000256" key="3">
    <source>
        <dbReference type="ARBA" id="ARBA00022475"/>
    </source>
</evidence>
<keyword evidence="7" id="KW-0808">Transferase</keyword>
<keyword evidence="5" id="KW-0597">Phosphoprotein</keyword>
<dbReference type="FunFam" id="3.80.10.10:FF:000317">
    <property type="entry name" value="Inactive leucine-rich repeat receptor-like protein kinase"/>
    <property type="match status" value="1"/>
</dbReference>
<feature type="transmembrane region" description="Helical" evidence="20">
    <location>
        <begin position="637"/>
        <end position="662"/>
    </location>
</feature>
<comment type="subcellular location">
    <subcellularLocation>
        <location evidence="1">Cell membrane</location>
        <topology evidence="1">Single-pass membrane protein</topology>
    </subcellularLocation>
</comment>
<dbReference type="Gene3D" id="1.10.510.10">
    <property type="entry name" value="Transferase(Phosphotransferase) domain 1"/>
    <property type="match status" value="1"/>
</dbReference>
<evidence type="ECO:0000256" key="20">
    <source>
        <dbReference type="SAM" id="Phobius"/>
    </source>
</evidence>
<dbReference type="PROSITE" id="PS00108">
    <property type="entry name" value="PROTEIN_KINASE_ST"/>
    <property type="match status" value="1"/>
</dbReference>
<protein>
    <recommendedName>
        <fullName evidence="2">non-specific serine/threonine protein kinase</fullName>
        <ecNumber evidence="2">2.7.11.1</ecNumber>
    </recommendedName>
</protein>
<keyword evidence="9" id="KW-0732">Signal</keyword>
<keyword evidence="11" id="KW-0547">Nucleotide-binding</keyword>
<keyword evidence="13" id="KW-0067">ATP-binding</keyword>
<keyword evidence="12" id="KW-0418">Kinase</keyword>
<keyword evidence="23" id="KW-1185">Reference proteome</keyword>
<dbReference type="AlphaFoldDB" id="A0A7N0REV1"/>
<keyword evidence="10" id="KW-0677">Repeat</keyword>
<proteinExistence type="predicted"/>
<evidence type="ECO:0000256" key="17">
    <source>
        <dbReference type="ARBA" id="ARBA00023180"/>
    </source>
</evidence>
<keyword evidence="15 20" id="KW-0472">Membrane</keyword>
<dbReference type="EC" id="2.7.11.1" evidence="2"/>
<dbReference type="FunFam" id="3.30.200.20:FF:000432">
    <property type="entry name" value="LRR receptor-like serine/threonine-protein kinase EFR"/>
    <property type="match status" value="1"/>
</dbReference>